<evidence type="ECO:0000313" key="4">
    <source>
        <dbReference type="Proteomes" id="UP001321475"/>
    </source>
</evidence>
<gene>
    <name evidence="3" type="ORF">GCM10025865_02950</name>
</gene>
<dbReference type="SUPFAM" id="SSF52833">
    <property type="entry name" value="Thioredoxin-like"/>
    <property type="match status" value="1"/>
</dbReference>
<dbReference type="InterPro" id="IPR018712">
    <property type="entry name" value="Tle1-like_cat"/>
</dbReference>
<dbReference type="PANTHER" id="PTHR33840:SF1">
    <property type="entry name" value="TLE1 PHOSPHOLIPASE DOMAIN-CONTAINING PROTEIN"/>
    <property type="match status" value="1"/>
</dbReference>
<dbReference type="RefSeq" id="WP_286218280.1">
    <property type="nucleotide sequence ID" value="NZ_AP027729.1"/>
</dbReference>
<dbReference type="Pfam" id="PF13462">
    <property type="entry name" value="Thioredoxin_4"/>
    <property type="match status" value="1"/>
</dbReference>
<reference evidence="4" key="1">
    <citation type="journal article" date="2019" name="Int. J. Syst. Evol. Microbiol.">
        <title>The Global Catalogue of Microorganisms (GCM) 10K type strain sequencing project: providing services to taxonomists for standard genome sequencing and annotation.</title>
        <authorList>
            <consortium name="The Broad Institute Genomics Platform"/>
            <consortium name="The Broad Institute Genome Sequencing Center for Infectious Disease"/>
            <person name="Wu L."/>
            <person name="Ma J."/>
        </authorList>
    </citation>
    <scope>NUCLEOTIDE SEQUENCE [LARGE SCALE GENOMIC DNA]</scope>
    <source>
        <strain evidence="4">NBRC 108565</strain>
    </source>
</reference>
<feature type="compositionally biased region" description="Polar residues" evidence="1">
    <location>
        <begin position="287"/>
        <end position="297"/>
    </location>
</feature>
<dbReference type="EMBL" id="AP027729">
    <property type="protein sequence ID" value="BDZ40996.1"/>
    <property type="molecule type" value="Genomic_DNA"/>
</dbReference>
<dbReference type="InterPro" id="IPR013766">
    <property type="entry name" value="Thioredoxin_domain"/>
</dbReference>
<dbReference type="InterPro" id="IPR036249">
    <property type="entry name" value="Thioredoxin-like_sf"/>
</dbReference>
<sequence>MKRIVLCCDGTWNSPDRESVSNIEKIARSVRTGVVSDGVAQSVFTIGGVGAGGYLVDKVLGGAFGYGLTRHVLDGYRVLALNYDPGDEVYVFGFSRGAYTARSVVGMVASVGLLRPQAVLDNRLRQAGRLYRSRGRAEDDAERTAFRANHCYTEVPITMLGVFDTVGALGVPGLTRRRSRFHDVRLSPSVACARQALAIDDRRRTYEPCLWTAPDGSPDLTSDRVKQVWFPGAHSDVGGGAPHQGLSDITLRWMLDEAEGAASSSTPTGSGHSSAPSPCSRCAARQARSSPRSTSCAGSDRTAVSVATPASSNPSRAAERSTRACGSLPPRSGARPRTTTATGATPATSAGGAVAPATTSEGPSRRSPGRRRTSGASSSSEPAGERSRAEATVVACDAGPMTDTTAQSGPPVPPETLVPPDAHVLGDPGAPVTLVEFGDLECPYCRDAAPVLREVVETSGGQVRLVFRHFPLFEVHPHALTAALAVEAAGAVGAFWPVQEALFAAQPDLGDEVLRRVAVEHGVDGTTAVGSGAQGFGDTVERDYADGLAAGVLGTPTLFVDGVRFRGPITTAAVRAAVDAAAAGTGQS</sequence>
<dbReference type="PROSITE" id="PS51352">
    <property type="entry name" value="THIOREDOXIN_2"/>
    <property type="match status" value="1"/>
</dbReference>
<dbReference type="Gene3D" id="3.40.30.10">
    <property type="entry name" value="Glutaredoxin"/>
    <property type="match status" value="1"/>
</dbReference>
<name>A0ABM8FZ09_9CELL</name>
<evidence type="ECO:0000313" key="3">
    <source>
        <dbReference type="EMBL" id="BDZ40996.1"/>
    </source>
</evidence>
<feature type="region of interest" description="Disordered" evidence="1">
    <location>
        <begin position="259"/>
        <end position="391"/>
    </location>
</feature>
<dbReference type="PANTHER" id="PTHR33840">
    <property type="match status" value="1"/>
</dbReference>
<feature type="compositionally biased region" description="Low complexity" evidence="1">
    <location>
        <begin position="260"/>
        <end position="285"/>
    </location>
</feature>
<evidence type="ECO:0000259" key="2">
    <source>
        <dbReference type="PROSITE" id="PS51352"/>
    </source>
</evidence>
<feature type="domain" description="Thioredoxin" evidence="2">
    <location>
        <begin position="406"/>
        <end position="583"/>
    </location>
</feature>
<feature type="compositionally biased region" description="Low complexity" evidence="1">
    <location>
        <begin position="329"/>
        <end position="366"/>
    </location>
</feature>
<dbReference type="Proteomes" id="UP001321475">
    <property type="component" value="Chromosome"/>
</dbReference>
<keyword evidence="4" id="KW-1185">Reference proteome</keyword>
<proteinExistence type="predicted"/>
<dbReference type="InterPro" id="IPR012336">
    <property type="entry name" value="Thioredoxin-like_fold"/>
</dbReference>
<protein>
    <recommendedName>
        <fullName evidence="2">Thioredoxin domain-containing protein</fullName>
    </recommendedName>
</protein>
<dbReference type="Pfam" id="PF09994">
    <property type="entry name" value="T6SS_Tle1-like_cat"/>
    <property type="match status" value="1"/>
</dbReference>
<organism evidence="3 4">
    <name type="scientific">Paraoerskovia sediminicola</name>
    <dbReference type="NCBI Taxonomy" id="1138587"/>
    <lineage>
        <taxon>Bacteria</taxon>
        <taxon>Bacillati</taxon>
        <taxon>Actinomycetota</taxon>
        <taxon>Actinomycetes</taxon>
        <taxon>Micrococcales</taxon>
        <taxon>Cellulomonadaceae</taxon>
        <taxon>Paraoerskovia</taxon>
    </lineage>
</organism>
<evidence type="ECO:0000256" key="1">
    <source>
        <dbReference type="SAM" id="MobiDB-lite"/>
    </source>
</evidence>
<accession>A0ABM8FZ09</accession>